<evidence type="ECO:0000256" key="8">
    <source>
        <dbReference type="ARBA" id="ARBA00022989"/>
    </source>
</evidence>
<evidence type="ECO:0000313" key="15">
    <source>
        <dbReference type="Proteomes" id="UP000041247"/>
    </source>
</evidence>
<evidence type="ECO:0000256" key="1">
    <source>
        <dbReference type="ARBA" id="ARBA00004651"/>
    </source>
</evidence>
<evidence type="ECO:0000256" key="7">
    <source>
        <dbReference type="ARBA" id="ARBA00022985"/>
    </source>
</evidence>
<feature type="domain" description="EamA" evidence="12">
    <location>
        <begin position="15"/>
        <end position="120"/>
    </location>
</feature>
<evidence type="ECO:0000256" key="2">
    <source>
        <dbReference type="ARBA" id="ARBA00022475"/>
    </source>
</evidence>
<evidence type="ECO:0000256" key="10">
    <source>
        <dbReference type="ARBA" id="ARBA00023136"/>
    </source>
</evidence>
<proteinExistence type="predicted"/>
<keyword evidence="5" id="KW-0441">Lipid A biosynthesis</keyword>
<keyword evidence="9" id="KW-0443">Lipid metabolism</keyword>
<evidence type="ECO:0000256" key="9">
    <source>
        <dbReference type="ARBA" id="ARBA00023098"/>
    </source>
</evidence>
<evidence type="ECO:0000313" key="13">
    <source>
        <dbReference type="EMBL" id="CTP87953.1"/>
    </source>
</evidence>
<keyword evidence="3" id="KW-0444">Lipid biosynthesis</keyword>
<evidence type="ECO:0000313" key="16">
    <source>
        <dbReference type="Proteomes" id="UP000093858"/>
    </source>
</evidence>
<dbReference type="PANTHER" id="PTHR30561:SF9">
    <property type="entry name" value="4-AMINO-4-DEOXY-L-ARABINOSE-PHOSPHOUNDECAPRENOL FLIPPASE SUBUNIT ARNF-RELATED"/>
    <property type="match status" value="1"/>
</dbReference>
<dbReference type="Gene3D" id="1.10.3730.20">
    <property type="match status" value="1"/>
</dbReference>
<dbReference type="EMBL" id="CXOK01000043">
    <property type="protein sequence ID" value="CTP87953.1"/>
    <property type="molecule type" value="Genomic_DNA"/>
</dbReference>
<dbReference type="GO" id="GO:0009103">
    <property type="term" value="P:lipopolysaccharide biosynthetic process"/>
    <property type="evidence" value="ECO:0007669"/>
    <property type="project" value="UniProtKB-KW"/>
</dbReference>
<dbReference type="GO" id="GO:0022857">
    <property type="term" value="F:transmembrane transporter activity"/>
    <property type="evidence" value="ECO:0007669"/>
    <property type="project" value="InterPro"/>
</dbReference>
<dbReference type="AlphaFoldDB" id="A0A0K2ZQR2"/>
<dbReference type="GO" id="GO:0009245">
    <property type="term" value="P:lipid A biosynthetic process"/>
    <property type="evidence" value="ECO:0007669"/>
    <property type="project" value="UniProtKB-KW"/>
</dbReference>
<keyword evidence="7" id="KW-0448">Lipopolysaccharide biosynthesis</keyword>
<dbReference type="PANTHER" id="PTHR30561">
    <property type="entry name" value="SMR FAMILY PROTON-DEPENDENT DRUG EFFLUX TRANSPORTER SUGE"/>
    <property type="match status" value="1"/>
</dbReference>
<dbReference type="InterPro" id="IPR000620">
    <property type="entry name" value="EamA_dom"/>
</dbReference>
<evidence type="ECO:0000313" key="14">
    <source>
        <dbReference type="EMBL" id="OAX57328.1"/>
    </source>
</evidence>
<comment type="subcellular location">
    <subcellularLocation>
        <location evidence="1">Cell membrane</location>
        <topology evidence="1">Multi-pass membrane protein</topology>
    </subcellularLocation>
</comment>
<keyword evidence="2" id="KW-1003">Cell membrane</keyword>
<evidence type="ECO:0000256" key="6">
    <source>
        <dbReference type="ARBA" id="ARBA00022692"/>
    </source>
</evidence>
<dbReference type="GO" id="GO:0005886">
    <property type="term" value="C:plasma membrane"/>
    <property type="evidence" value="ECO:0007669"/>
    <property type="project" value="UniProtKB-SubCell"/>
</dbReference>
<dbReference type="InterPro" id="IPR037185">
    <property type="entry name" value="EmrE-like"/>
</dbReference>
<dbReference type="RefSeq" id="WP_053840794.1">
    <property type="nucleotide sequence ID" value="NZ_CP076250.1"/>
</dbReference>
<evidence type="ECO:0000256" key="3">
    <source>
        <dbReference type="ARBA" id="ARBA00022516"/>
    </source>
</evidence>
<evidence type="ECO:0000256" key="11">
    <source>
        <dbReference type="SAM" id="Phobius"/>
    </source>
</evidence>
<protein>
    <submittedName>
        <fullName evidence="13">Protein</fullName>
    </submittedName>
</protein>
<gene>
    <name evidence="14" type="ORF">A6R73_10435</name>
    <name evidence="13" type="ORF">XTPLMG728_1740</name>
</gene>
<reference evidence="14 16" key="2">
    <citation type="submission" date="2016-04" db="EMBL/GenBank/DDBJ databases">
        <title>Xanthomonas translucens phylogeny.</title>
        <authorList>
            <person name="Langlois P."/>
        </authorList>
    </citation>
    <scope>NUCLEOTIDE SEQUENCE [LARGE SCALE GENOMIC DNA]</scope>
    <source>
        <strain evidence="14 16">B99</strain>
    </source>
</reference>
<keyword evidence="4" id="KW-0997">Cell inner membrane</keyword>
<feature type="transmembrane region" description="Helical" evidence="11">
    <location>
        <begin position="47"/>
        <end position="67"/>
    </location>
</feature>
<dbReference type="Pfam" id="PF00892">
    <property type="entry name" value="EamA"/>
    <property type="match status" value="1"/>
</dbReference>
<name>A0A0K2ZQR2_9XANT</name>
<evidence type="ECO:0000256" key="4">
    <source>
        <dbReference type="ARBA" id="ARBA00022519"/>
    </source>
</evidence>
<dbReference type="SUPFAM" id="SSF103481">
    <property type="entry name" value="Multidrug resistance efflux transporter EmrE"/>
    <property type="match status" value="1"/>
</dbReference>
<evidence type="ECO:0000256" key="5">
    <source>
        <dbReference type="ARBA" id="ARBA00022556"/>
    </source>
</evidence>
<dbReference type="EMBL" id="LWSU01000033">
    <property type="protein sequence ID" value="OAX57328.1"/>
    <property type="molecule type" value="Genomic_DNA"/>
</dbReference>
<feature type="transmembrane region" description="Helical" evidence="11">
    <location>
        <begin position="104"/>
        <end position="123"/>
    </location>
</feature>
<keyword evidence="10 11" id="KW-0472">Membrane</keyword>
<dbReference type="Proteomes" id="UP000041247">
    <property type="component" value="Unassembled WGS sequence"/>
</dbReference>
<keyword evidence="6 11" id="KW-0812">Transmembrane</keyword>
<feature type="transmembrane region" description="Helical" evidence="11">
    <location>
        <begin position="79"/>
        <end position="98"/>
    </location>
</feature>
<evidence type="ECO:0000259" key="12">
    <source>
        <dbReference type="Pfam" id="PF00892"/>
    </source>
</evidence>
<accession>A0A0K2ZQR2</accession>
<reference evidence="13 15" key="1">
    <citation type="submission" date="2015-07" db="EMBL/GenBank/DDBJ databases">
        <authorList>
            <person name="Noorani M."/>
        </authorList>
    </citation>
    <scope>NUCLEOTIDE SEQUENCE [LARGE SCALE GENOMIC DNA]</scope>
    <source>
        <strain evidence="13">LMG728</strain>
    </source>
</reference>
<dbReference type="InterPro" id="IPR000390">
    <property type="entry name" value="Small_drug/metabolite_transptr"/>
</dbReference>
<keyword evidence="8 11" id="KW-1133">Transmembrane helix</keyword>
<organism evidence="13 15">
    <name type="scientific">Xanthomonas graminis pv. poae</name>
    <dbReference type="NCBI Taxonomy" id="227946"/>
    <lineage>
        <taxon>Bacteria</taxon>
        <taxon>Pseudomonadati</taxon>
        <taxon>Pseudomonadota</taxon>
        <taxon>Gammaproteobacteria</taxon>
        <taxon>Lysobacterales</taxon>
        <taxon>Lysobacteraceae</taxon>
        <taxon>Xanthomonas</taxon>
        <taxon>Xanthomonas translucens group</taxon>
        <taxon>Xanthomonas graminis</taxon>
    </lineage>
</organism>
<sequence length="132" mass="14157">MTRPSLQRYAVGFALLLGFDTLAQFGFKLGGAHAFPPQAEWAWVLRLLASPWLYAALLGYVGAFFTWMKLLEHAPIGPAFAVSHLEIVSVLLLSAWWFGEPIGVLQAIGAALIVAGIVCLALGERAAPADAH</sequence>
<dbReference type="Proteomes" id="UP000093858">
    <property type="component" value="Unassembled WGS sequence"/>
</dbReference>